<evidence type="ECO:0000313" key="2">
    <source>
        <dbReference type="Proteomes" id="UP001152320"/>
    </source>
</evidence>
<keyword evidence="2" id="KW-1185">Reference proteome</keyword>
<evidence type="ECO:0000313" key="1">
    <source>
        <dbReference type="EMBL" id="KAJ8033576.1"/>
    </source>
</evidence>
<dbReference type="Proteomes" id="UP001152320">
    <property type="component" value="Chromosome 11"/>
</dbReference>
<sequence length="66" mass="7382">MVSGVQFAMMSKAWMMPSLSARSLDILGLKLTLPTLILMEARVPFGWKTLNALVTRSLQMTARKIE</sequence>
<reference evidence="1" key="1">
    <citation type="submission" date="2021-10" db="EMBL/GenBank/DDBJ databases">
        <title>Tropical sea cucumber genome reveals ecological adaptation and Cuvierian tubules defense mechanism.</title>
        <authorList>
            <person name="Chen T."/>
        </authorList>
    </citation>
    <scope>NUCLEOTIDE SEQUENCE</scope>
    <source>
        <strain evidence="1">Nanhai2018</strain>
        <tissue evidence="1">Muscle</tissue>
    </source>
</reference>
<proteinExistence type="predicted"/>
<comment type="caution">
    <text evidence="1">The sequence shown here is derived from an EMBL/GenBank/DDBJ whole genome shotgun (WGS) entry which is preliminary data.</text>
</comment>
<name>A0A9Q1BW09_HOLLE</name>
<accession>A0A9Q1BW09</accession>
<protein>
    <submittedName>
        <fullName evidence="1">Uncharacterized protein</fullName>
    </submittedName>
</protein>
<dbReference type="AlphaFoldDB" id="A0A9Q1BW09"/>
<dbReference type="EMBL" id="JAIZAY010000011">
    <property type="protein sequence ID" value="KAJ8033576.1"/>
    <property type="molecule type" value="Genomic_DNA"/>
</dbReference>
<gene>
    <name evidence="1" type="ORF">HOLleu_23867</name>
</gene>
<organism evidence="1 2">
    <name type="scientific">Holothuria leucospilota</name>
    <name type="common">Black long sea cucumber</name>
    <name type="synonym">Mertensiothuria leucospilota</name>
    <dbReference type="NCBI Taxonomy" id="206669"/>
    <lineage>
        <taxon>Eukaryota</taxon>
        <taxon>Metazoa</taxon>
        <taxon>Echinodermata</taxon>
        <taxon>Eleutherozoa</taxon>
        <taxon>Echinozoa</taxon>
        <taxon>Holothuroidea</taxon>
        <taxon>Aspidochirotacea</taxon>
        <taxon>Aspidochirotida</taxon>
        <taxon>Holothuriidae</taxon>
        <taxon>Holothuria</taxon>
    </lineage>
</organism>